<protein>
    <submittedName>
        <fullName evidence="1">Uncharacterized protein</fullName>
    </submittedName>
</protein>
<organism evidence="1 2">
    <name type="scientific">Dreissena polymorpha</name>
    <name type="common">Zebra mussel</name>
    <name type="synonym">Mytilus polymorpha</name>
    <dbReference type="NCBI Taxonomy" id="45954"/>
    <lineage>
        <taxon>Eukaryota</taxon>
        <taxon>Metazoa</taxon>
        <taxon>Spiralia</taxon>
        <taxon>Lophotrochozoa</taxon>
        <taxon>Mollusca</taxon>
        <taxon>Bivalvia</taxon>
        <taxon>Autobranchia</taxon>
        <taxon>Heteroconchia</taxon>
        <taxon>Euheterodonta</taxon>
        <taxon>Imparidentia</taxon>
        <taxon>Neoheterodontei</taxon>
        <taxon>Myida</taxon>
        <taxon>Dreissenoidea</taxon>
        <taxon>Dreissenidae</taxon>
        <taxon>Dreissena</taxon>
    </lineage>
</organism>
<evidence type="ECO:0000313" key="2">
    <source>
        <dbReference type="Proteomes" id="UP000828390"/>
    </source>
</evidence>
<keyword evidence="2" id="KW-1185">Reference proteome</keyword>
<name>A0A9D4H8R9_DREPO</name>
<dbReference type="Proteomes" id="UP000828390">
    <property type="component" value="Unassembled WGS sequence"/>
</dbReference>
<dbReference type="EMBL" id="JAIWYP010000004">
    <property type="protein sequence ID" value="KAH3830663.1"/>
    <property type="molecule type" value="Genomic_DNA"/>
</dbReference>
<accession>A0A9D4H8R9</accession>
<gene>
    <name evidence="1" type="ORF">DPMN_103909</name>
</gene>
<proteinExistence type="predicted"/>
<reference evidence="1" key="2">
    <citation type="submission" date="2020-11" db="EMBL/GenBank/DDBJ databases">
        <authorList>
            <person name="McCartney M.A."/>
            <person name="Auch B."/>
            <person name="Kono T."/>
            <person name="Mallez S."/>
            <person name="Becker A."/>
            <person name="Gohl D.M."/>
            <person name="Silverstein K.A.T."/>
            <person name="Koren S."/>
            <person name="Bechman K.B."/>
            <person name="Herman A."/>
            <person name="Abrahante J.E."/>
            <person name="Garbe J."/>
        </authorList>
    </citation>
    <scope>NUCLEOTIDE SEQUENCE</scope>
    <source>
        <strain evidence="1">Duluth1</strain>
        <tissue evidence="1">Whole animal</tissue>
    </source>
</reference>
<dbReference type="AlphaFoldDB" id="A0A9D4H8R9"/>
<evidence type="ECO:0000313" key="1">
    <source>
        <dbReference type="EMBL" id="KAH3830663.1"/>
    </source>
</evidence>
<sequence>MMSPMEIDVIREFMFDNINQMQESHSNGGPQAARKVRLLLEQLTEKVNAVGNGPRYN</sequence>
<comment type="caution">
    <text evidence="1">The sequence shown here is derived from an EMBL/GenBank/DDBJ whole genome shotgun (WGS) entry which is preliminary data.</text>
</comment>
<reference evidence="1" key="1">
    <citation type="journal article" date="2019" name="bioRxiv">
        <title>The Genome of the Zebra Mussel, Dreissena polymorpha: A Resource for Invasive Species Research.</title>
        <authorList>
            <person name="McCartney M.A."/>
            <person name="Auch B."/>
            <person name="Kono T."/>
            <person name="Mallez S."/>
            <person name="Zhang Y."/>
            <person name="Obille A."/>
            <person name="Becker A."/>
            <person name="Abrahante J.E."/>
            <person name="Garbe J."/>
            <person name="Badalamenti J.P."/>
            <person name="Herman A."/>
            <person name="Mangelson H."/>
            <person name="Liachko I."/>
            <person name="Sullivan S."/>
            <person name="Sone E.D."/>
            <person name="Koren S."/>
            <person name="Silverstein K.A.T."/>
            <person name="Beckman K.B."/>
            <person name="Gohl D.M."/>
        </authorList>
    </citation>
    <scope>NUCLEOTIDE SEQUENCE</scope>
    <source>
        <strain evidence="1">Duluth1</strain>
        <tissue evidence="1">Whole animal</tissue>
    </source>
</reference>